<dbReference type="STRING" id="1157616.A0A1Z5T9A4"/>
<feature type="compositionally biased region" description="Low complexity" evidence="5">
    <location>
        <begin position="187"/>
        <end position="216"/>
    </location>
</feature>
<keyword evidence="1 4" id="KW-0479">Metal-binding</keyword>
<feature type="compositionally biased region" description="Low complexity" evidence="5">
    <location>
        <begin position="447"/>
        <end position="475"/>
    </location>
</feature>
<dbReference type="VEuPathDB" id="FungiDB:BTJ68_07881"/>
<keyword evidence="3 4" id="KW-0440">LIM domain</keyword>
<feature type="compositionally biased region" description="Polar residues" evidence="5">
    <location>
        <begin position="56"/>
        <end position="69"/>
    </location>
</feature>
<evidence type="ECO:0000256" key="5">
    <source>
        <dbReference type="SAM" id="MobiDB-lite"/>
    </source>
</evidence>
<feature type="region of interest" description="Disordered" evidence="5">
    <location>
        <begin position="491"/>
        <end position="699"/>
    </location>
</feature>
<evidence type="ECO:0000256" key="2">
    <source>
        <dbReference type="ARBA" id="ARBA00022833"/>
    </source>
</evidence>
<keyword evidence="2 4" id="KW-0862">Zinc</keyword>
<dbReference type="AlphaFoldDB" id="A0A1Z5T9A4"/>
<feature type="domain" description="LIM zinc-binding" evidence="6">
    <location>
        <begin position="696"/>
        <end position="759"/>
    </location>
</feature>
<dbReference type="Proteomes" id="UP000194280">
    <property type="component" value="Unassembled WGS sequence"/>
</dbReference>
<dbReference type="PROSITE" id="PS50023">
    <property type="entry name" value="LIM_DOMAIN_2"/>
    <property type="match status" value="2"/>
</dbReference>
<feature type="compositionally biased region" description="Basic and acidic residues" evidence="5">
    <location>
        <begin position="381"/>
        <end position="391"/>
    </location>
</feature>
<evidence type="ECO:0000313" key="8">
    <source>
        <dbReference type="Proteomes" id="UP000194280"/>
    </source>
</evidence>
<evidence type="ECO:0000259" key="6">
    <source>
        <dbReference type="PROSITE" id="PS50023"/>
    </source>
</evidence>
<dbReference type="CDD" id="cd08368">
    <property type="entry name" value="LIM"/>
    <property type="match status" value="1"/>
</dbReference>
<feature type="compositionally biased region" description="Low complexity" evidence="5">
    <location>
        <begin position="644"/>
        <end position="655"/>
    </location>
</feature>
<dbReference type="PANTHER" id="PTHR24210:SF14">
    <property type="entry name" value="LIM ZINC-BINDING DOMAIN-CONTAINING PROTEIN"/>
    <property type="match status" value="1"/>
</dbReference>
<feature type="compositionally biased region" description="Pro residues" evidence="5">
    <location>
        <begin position="607"/>
        <end position="618"/>
    </location>
</feature>
<proteinExistence type="predicted"/>
<keyword evidence="8" id="KW-1185">Reference proteome</keyword>
<dbReference type="EMBL" id="MUNK01000090">
    <property type="protein sequence ID" value="OTA32607.1"/>
    <property type="molecule type" value="Genomic_DNA"/>
</dbReference>
<dbReference type="GO" id="GO:0030695">
    <property type="term" value="F:GTPase regulator activity"/>
    <property type="evidence" value="ECO:0007669"/>
    <property type="project" value="UniProtKB-ARBA"/>
</dbReference>
<dbReference type="CDD" id="cd09397">
    <property type="entry name" value="LIM1_UF1"/>
    <property type="match status" value="1"/>
</dbReference>
<gene>
    <name evidence="7" type="ORF">BTJ68_07881</name>
</gene>
<feature type="compositionally biased region" description="Pro residues" evidence="5">
    <location>
        <begin position="261"/>
        <end position="272"/>
    </location>
</feature>
<feature type="compositionally biased region" description="Polar residues" evidence="5">
    <location>
        <begin position="244"/>
        <end position="257"/>
    </location>
</feature>
<dbReference type="InParanoid" id="A0A1Z5T9A4"/>
<evidence type="ECO:0000256" key="4">
    <source>
        <dbReference type="PROSITE-ProRule" id="PRU00125"/>
    </source>
</evidence>
<dbReference type="SMART" id="SM00132">
    <property type="entry name" value="LIM"/>
    <property type="match status" value="2"/>
</dbReference>
<evidence type="ECO:0000256" key="3">
    <source>
        <dbReference type="ARBA" id="ARBA00023038"/>
    </source>
</evidence>
<feature type="compositionally biased region" description="Basic and acidic residues" evidence="5">
    <location>
        <begin position="217"/>
        <end position="227"/>
    </location>
</feature>
<feature type="domain" description="LIM zinc-binding" evidence="6">
    <location>
        <begin position="760"/>
        <end position="826"/>
    </location>
</feature>
<organism evidence="7 8">
    <name type="scientific">Hortaea werneckii EXF-2000</name>
    <dbReference type="NCBI Taxonomy" id="1157616"/>
    <lineage>
        <taxon>Eukaryota</taxon>
        <taxon>Fungi</taxon>
        <taxon>Dikarya</taxon>
        <taxon>Ascomycota</taxon>
        <taxon>Pezizomycotina</taxon>
        <taxon>Dothideomycetes</taxon>
        <taxon>Dothideomycetidae</taxon>
        <taxon>Mycosphaerellales</taxon>
        <taxon>Teratosphaeriaceae</taxon>
        <taxon>Hortaea</taxon>
    </lineage>
</organism>
<dbReference type="InterPro" id="IPR001781">
    <property type="entry name" value="Znf_LIM"/>
</dbReference>
<protein>
    <recommendedName>
        <fullName evidence="6">LIM zinc-binding domain-containing protein</fullName>
    </recommendedName>
</protein>
<name>A0A1Z5T9A4_HORWE</name>
<dbReference type="FunFam" id="2.10.110.10:FF:000105">
    <property type="entry name" value="Similar to LIM domain-containing protein"/>
    <property type="match status" value="1"/>
</dbReference>
<comment type="caution">
    <text evidence="7">The sequence shown here is derived from an EMBL/GenBank/DDBJ whole genome shotgun (WGS) entry which is preliminary data.</text>
</comment>
<dbReference type="GO" id="GO:0046872">
    <property type="term" value="F:metal ion binding"/>
    <property type="evidence" value="ECO:0007669"/>
    <property type="project" value="UniProtKB-KW"/>
</dbReference>
<feature type="compositionally biased region" description="Pro residues" evidence="5">
    <location>
        <begin position="670"/>
        <end position="681"/>
    </location>
</feature>
<feature type="region of interest" description="Disordered" evidence="5">
    <location>
        <begin position="37"/>
        <end position="477"/>
    </location>
</feature>
<evidence type="ECO:0000313" key="7">
    <source>
        <dbReference type="EMBL" id="OTA32607.1"/>
    </source>
</evidence>
<dbReference type="PANTHER" id="PTHR24210">
    <property type="entry name" value="LIM DOMAIN-CONTAINING PROTEIN"/>
    <property type="match status" value="1"/>
</dbReference>
<dbReference type="InterPro" id="IPR017351">
    <property type="entry name" value="PINCH-1-4-like"/>
</dbReference>
<reference evidence="7 8" key="1">
    <citation type="submission" date="2017-01" db="EMBL/GenBank/DDBJ databases">
        <title>The recent genome duplication of the halophilic yeast Hortaea werneckii: insights from long-read sequencing.</title>
        <authorList>
            <person name="Sinha S."/>
            <person name="Flibotte S."/>
            <person name="Neira M."/>
            <person name="Lenassi M."/>
            <person name="Gostincar C."/>
            <person name="Stajich J.E."/>
            <person name="Nislow C.E."/>
        </authorList>
    </citation>
    <scope>NUCLEOTIDE SEQUENCE [LARGE SCALE GENOMIC DNA]</scope>
    <source>
        <strain evidence="7 8">EXF-2000</strain>
    </source>
</reference>
<feature type="compositionally biased region" description="Low complexity" evidence="5">
    <location>
        <begin position="519"/>
        <end position="534"/>
    </location>
</feature>
<dbReference type="SUPFAM" id="SSF57716">
    <property type="entry name" value="Glucocorticoid receptor-like (DNA-binding domain)"/>
    <property type="match status" value="1"/>
</dbReference>
<feature type="compositionally biased region" description="Basic and acidic residues" evidence="5">
    <location>
        <begin position="295"/>
        <end position="312"/>
    </location>
</feature>
<sequence length="855" mass="92378">MSLASTLAGEGMRPASFLPFVKCSSCGDEIEIAQMGDHTCGKAPPSPKSHPASLSNPFTLRQMNASGQNAPHVPSPLQQSQPVELPKTRVRAPTLDSKPMPAPKPLRSAPPNINPDAANRPFLAPRPPRSDSPMSPALSARSTGSNGQRPPNHRSATSPMPRLWDPRPPSPELSANLDCAFPPFPGPSSAGSGSRPGTPSGRKTPGPSDRAPSRSSSRFDGRSERRNPSTGGPVVSSRKPSHHQLPQQRRPSMSSLKLSHEPPPIPEEPIPRPSTSHANRPQNQRTITSGTSDQSPEKQKKPPPIRPERPAEEVLSPRFLNHLSSEPVGDADVPALDLPTTSSPAQPPVLRRSTERSATYPVHSEASDMPPPVQALQRSSTEPDVRGREVNPTHTSGSPPDVSHVPQTHDRARSQSRSGLRLDHRLQDAPPVPKPVQQHKQERSHVPSDSGSSTTSSHRSLGNSSSNLGPSPISSAASSVDAFSPLYQEANQHAADEKMRVAALNIKAQSEKPGLRAEQPSQRSPPRNSNRSSPTKQLAQPAEHVPPMPVITSPALESPMDPAFQMSAHSAQIEGPGPQGYFPSHQARPSLHTNFSTPTPGYKQPLQHPPQQPLPPTPASSTHPSPPASEYHPYRTASPQPGLRSRSQSNASQQQPFKNGSSTRPLSPQEVPPLPPTPQEPPRSATPSRRGTGMRPSCRGCGKVIEGKSVKAADGRLTGRWHKACFTCRACEQPFTTADFYVIDNHPYCEQHYHEQNGSLCHGCHRGIEGQYLETTSSSASSGTGEKKYHPRCFTCHDCRQVLSDDYFEISGRVYCERHALAAMRGQARMAGPGLNPPDRKALTAERRTTRLMMM</sequence>
<feature type="compositionally biased region" description="Polar residues" evidence="5">
    <location>
        <begin position="140"/>
        <end position="158"/>
    </location>
</feature>
<dbReference type="Gene3D" id="2.10.110.10">
    <property type="entry name" value="Cysteine Rich Protein"/>
    <property type="match status" value="2"/>
</dbReference>
<dbReference type="OrthoDB" id="1112565at2759"/>
<accession>A0A1Z5T9A4</accession>
<dbReference type="Pfam" id="PF00412">
    <property type="entry name" value="LIM"/>
    <property type="match status" value="2"/>
</dbReference>
<feature type="compositionally biased region" description="Polar residues" evidence="5">
    <location>
        <begin position="274"/>
        <end position="294"/>
    </location>
</feature>
<evidence type="ECO:0000256" key="1">
    <source>
        <dbReference type="ARBA" id="ARBA00022723"/>
    </source>
</evidence>